<evidence type="ECO:0000256" key="2">
    <source>
        <dbReference type="ARBA" id="ARBA00022729"/>
    </source>
</evidence>
<dbReference type="Pfam" id="PF13181">
    <property type="entry name" value="TPR_8"/>
    <property type="match status" value="1"/>
</dbReference>
<dbReference type="FunFam" id="1.25.40.10:FF:000224">
    <property type="entry name" value="DnaJ and TPR domain protein"/>
    <property type="match status" value="1"/>
</dbReference>
<dbReference type="InterPro" id="IPR001623">
    <property type="entry name" value="DnaJ_domain"/>
</dbReference>
<evidence type="ECO:0000256" key="6">
    <source>
        <dbReference type="PROSITE-ProRule" id="PRU00339"/>
    </source>
</evidence>
<evidence type="ECO:0000259" key="7">
    <source>
        <dbReference type="PROSITE" id="PS50076"/>
    </source>
</evidence>
<dbReference type="SUPFAM" id="SSF48452">
    <property type="entry name" value="TPR-like"/>
    <property type="match status" value="2"/>
</dbReference>
<accession>A0A443SU79</accession>
<proteinExistence type="predicted"/>
<dbReference type="Pfam" id="PF00226">
    <property type="entry name" value="DnaJ"/>
    <property type="match status" value="1"/>
</dbReference>
<dbReference type="OrthoDB" id="1726119at2759"/>
<keyword evidence="2" id="KW-0732">Signal</keyword>
<dbReference type="InterPro" id="IPR011990">
    <property type="entry name" value="TPR-like_helical_dom_sf"/>
</dbReference>
<dbReference type="InterPro" id="IPR019734">
    <property type="entry name" value="TPR_rpt"/>
</dbReference>
<name>A0A443SU79_9ACAR</name>
<comment type="subcellular location">
    <subcellularLocation>
        <location evidence="1">Endoplasmic reticulum lumen</location>
    </subcellularLocation>
</comment>
<keyword evidence="5" id="KW-0256">Endoplasmic reticulum</keyword>
<feature type="repeat" description="TPR" evidence="6">
    <location>
        <begin position="57"/>
        <end position="90"/>
    </location>
</feature>
<organism evidence="8 9">
    <name type="scientific">Leptotrombidium deliense</name>
    <dbReference type="NCBI Taxonomy" id="299467"/>
    <lineage>
        <taxon>Eukaryota</taxon>
        <taxon>Metazoa</taxon>
        <taxon>Ecdysozoa</taxon>
        <taxon>Arthropoda</taxon>
        <taxon>Chelicerata</taxon>
        <taxon>Arachnida</taxon>
        <taxon>Acari</taxon>
        <taxon>Acariformes</taxon>
        <taxon>Trombidiformes</taxon>
        <taxon>Prostigmata</taxon>
        <taxon>Anystina</taxon>
        <taxon>Parasitengona</taxon>
        <taxon>Trombiculoidea</taxon>
        <taxon>Trombiculidae</taxon>
        <taxon>Leptotrombidium</taxon>
    </lineage>
</organism>
<feature type="domain" description="J" evidence="7">
    <location>
        <begin position="377"/>
        <end position="444"/>
    </location>
</feature>
<dbReference type="GO" id="GO:0051787">
    <property type="term" value="F:misfolded protein binding"/>
    <property type="evidence" value="ECO:0007669"/>
    <property type="project" value="TreeGrafter"/>
</dbReference>
<dbReference type="PROSITE" id="PS50076">
    <property type="entry name" value="DNAJ_2"/>
    <property type="match status" value="1"/>
</dbReference>
<dbReference type="SUPFAM" id="SSF46565">
    <property type="entry name" value="Chaperone J-domain"/>
    <property type="match status" value="1"/>
</dbReference>
<dbReference type="PRINTS" id="PR00625">
    <property type="entry name" value="JDOMAIN"/>
</dbReference>
<evidence type="ECO:0000313" key="9">
    <source>
        <dbReference type="Proteomes" id="UP000288716"/>
    </source>
</evidence>
<dbReference type="VEuPathDB" id="VectorBase:LDEU000971"/>
<dbReference type="Gene3D" id="1.10.287.110">
    <property type="entry name" value="DnaJ domain"/>
    <property type="match status" value="1"/>
</dbReference>
<dbReference type="AlphaFoldDB" id="A0A443SU79"/>
<dbReference type="GO" id="GO:0034975">
    <property type="term" value="P:protein folding in endoplasmic reticulum"/>
    <property type="evidence" value="ECO:0007669"/>
    <property type="project" value="TreeGrafter"/>
</dbReference>
<evidence type="ECO:0000256" key="3">
    <source>
        <dbReference type="ARBA" id="ARBA00022737"/>
    </source>
</evidence>
<keyword evidence="9" id="KW-1185">Reference proteome</keyword>
<dbReference type="Proteomes" id="UP000288716">
    <property type="component" value="Unassembled WGS sequence"/>
</dbReference>
<dbReference type="InterPro" id="IPR051727">
    <property type="entry name" value="DnaJ_C3_Co-chaperones"/>
</dbReference>
<evidence type="ECO:0000256" key="4">
    <source>
        <dbReference type="ARBA" id="ARBA00022803"/>
    </source>
</evidence>
<evidence type="ECO:0000313" key="8">
    <source>
        <dbReference type="EMBL" id="RWS31067.1"/>
    </source>
</evidence>
<protein>
    <submittedName>
        <fullName evidence="8">DnaJ subfamily C member 3-like isoform X2</fullName>
    </submittedName>
</protein>
<dbReference type="PANTHER" id="PTHR44140">
    <property type="entry name" value="LD25575P"/>
    <property type="match status" value="1"/>
</dbReference>
<dbReference type="PANTHER" id="PTHR44140:SF2">
    <property type="entry name" value="LD25575P"/>
    <property type="match status" value="1"/>
</dbReference>
<dbReference type="Pfam" id="PF13432">
    <property type="entry name" value="TPR_16"/>
    <property type="match status" value="1"/>
</dbReference>
<dbReference type="CDD" id="cd06257">
    <property type="entry name" value="DnaJ"/>
    <property type="match status" value="1"/>
</dbReference>
<dbReference type="GO" id="GO:0005788">
    <property type="term" value="C:endoplasmic reticulum lumen"/>
    <property type="evidence" value="ECO:0007669"/>
    <property type="project" value="UniProtKB-SubCell"/>
</dbReference>
<dbReference type="STRING" id="299467.A0A443SU79"/>
<feature type="repeat" description="TPR" evidence="6">
    <location>
        <begin position="23"/>
        <end position="56"/>
    </location>
</feature>
<gene>
    <name evidence="8" type="ORF">B4U80_08113</name>
</gene>
<keyword evidence="4 6" id="KW-0802">TPR repeat</keyword>
<dbReference type="PROSITE" id="PS50005">
    <property type="entry name" value="TPR"/>
    <property type="match status" value="3"/>
</dbReference>
<dbReference type="EMBL" id="NCKV01000280">
    <property type="protein sequence ID" value="RWS31067.1"/>
    <property type="molecule type" value="Genomic_DNA"/>
</dbReference>
<evidence type="ECO:0000256" key="5">
    <source>
        <dbReference type="ARBA" id="ARBA00022824"/>
    </source>
</evidence>
<feature type="repeat" description="TPR" evidence="6">
    <location>
        <begin position="205"/>
        <end position="238"/>
    </location>
</feature>
<comment type="caution">
    <text evidence="8">The sequence shown here is derived from an EMBL/GenBank/DDBJ whole genome shotgun (WGS) entry which is preliminary data.</text>
</comment>
<dbReference type="Gene3D" id="1.25.40.10">
    <property type="entry name" value="Tetratricopeptide repeat domain"/>
    <property type="match status" value="1"/>
</dbReference>
<keyword evidence="3" id="KW-0677">Repeat</keyword>
<dbReference type="SMART" id="SM00028">
    <property type="entry name" value="TPR"/>
    <property type="match status" value="8"/>
</dbReference>
<dbReference type="InterPro" id="IPR036869">
    <property type="entry name" value="J_dom_sf"/>
</dbReference>
<dbReference type="SMART" id="SM00271">
    <property type="entry name" value="DnaJ"/>
    <property type="match status" value="1"/>
</dbReference>
<dbReference type="GO" id="GO:0051087">
    <property type="term" value="F:protein-folding chaperone binding"/>
    <property type="evidence" value="ECO:0007669"/>
    <property type="project" value="TreeGrafter"/>
</dbReference>
<reference evidence="8 9" key="1">
    <citation type="journal article" date="2018" name="Gigascience">
        <title>Genomes of trombidid mites reveal novel predicted allergens and laterally-transferred genes associated with secondary metabolism.</title>
        <authorList>
            <person name="Dong X."/>
            <person name="Chaisiri K."/>
            <person name="Xia D."/>
            <person name="Armstrong S.D."/>
            <person name="Fang Y."/>
            <person name="Donnelly M.J."/>
            <person name="Kadowaki T."/>
            <person name="McGarry J.W."/>
            <person name="Darby A.C."/>
            <person name="Makepeace B.L."/>
        </authorList>
    </citation>
    <scope>NUCLEOTIDE SEQUENCE [LARGE SCALE GENOMIC DNA]</scope>
    <source>
        <strain evidence="8">UoL-UT</strain>
    </source>
</reference>
<evidence type="ECO:0000256" key="1">
    <source>
        <dbReference type="ARBA" id="ARBA00004319"/>
    </source>
</evidence>
<sequence>MNVNSSVTKLYSTATNSLSTDEIETHLELGRQLLAKRQYNDALSHYHAAVEADPSNYLTYFKRATVYLALGRSKSAIDDLNEVISLKPDFLHARLQRGNILLKQGELEEAHIDAEFVLRFDPHNEEALQLYNTIEPLKQELETLQSLIEDNDWPAAIDLLTKLIQLLPWDVKLRELRSHCYEQMGDIINAISDLRATTKLRSDNIDGYLALSKLHYQIGEADESLSTIRECLKLDPDHKECFKHYKKVKKLAAQLKDMNEFAQQGNYEECIAKTKAALKTESSNHRIVHMIKSKRCQCLTKTNRSTDAIAACTDALKLDENDVNILCDRAEAHLQNEDFDNAQSDYQKAHNADENSQRARDGLERVRKLIAQKKKRDYYSILGVRRTASKREITKAYRKLAQKWHPDNFHGDDKKDAEKKFIDIAAAKEVLTDPEKRQRFDNGEDPLDAEAQANANNPWANAHFHPFGGGSGPFSFKFHFG</sequence>